<dbReference type="Proteomes" id="UP000604383">
    <property type="component" value="Unassembled WGS sequence"/>
</dbReference>
<reference evidence="5 9" key="4">
    <citation type="submission" date="2020-02" db="EMBL/GenBank/DDBJ databases">
        <authorList>
            <person name="Kociolek L.K."/>
            <person name="Ozer E.A."/>
        </authorList>
    </citation>
    <scope>NUCLEOTIDE SEQUENCE [LARGE SCALE GENOMIC DNA]</scope>
    <source>
        <strain evidence="5 9">ATCC 14501</strain>
    </source>
</reference>
<feature type="domain" description="Peptidoglycan binding-like" evidence="1">
    <location>
        <begin position="104"/>
        <end position="162"/>
    </location>
</feature>
<protein>
    <submittedName>
        <fullName evidence="2">N-acetylmuramoyl-L-alanine amidase</fullName>
    </submittedName>
    <submittedName>
        <fullName evidence="3">Peptidoglycan-binding protein</fullName>
    </submittedName>
</protein>
<dbReference type="Pfam" id="PF01471">
    <property type="entry name" value="PG_binding_1"/>
    <property type="match status" value="2"/>
</dbReference>
<dbReference type="EMBL" id="JQIF01000002">
    <property type="protein sequence ID" value="KGJ54936.1"/>
    <property type="molecule type" value="Genomic_DNA"/>
</dbReference>
<dbReference type="GeneID" id="61926552"/>
<evidence type="ECO:0000313" key="9">
    <source>
        <dbReference type="Proteomes" id="UP000503330"/>
    </source>
</evidence>
<feature type="domain" description="Peptidoglycan binding-like" evidence="1">
    <location>
        <begin position="37"/>
        <end position="73"/>
    </location>
</feature>
<reference evidence="4" key="3">
    <citation type="journal article" date="2019" name="Nat. Med.">
        <title>A library of human gut bacterial isolates paired with longitudinal multiomics data enables mechanistic microbiome research.</title>
        <authorList>
            <person name="Poyet M."/>
            <person name="Groussin M."/>
            <person name="Gibbons S.M."/>
            <person name="Avila-Pacheco J."/>
            <person name="Jiang X."/>
            <person name="Kearney S.M."/>
            <person name="Perrotta A.R."/>
            <person name="Berdy B."/>
            <person name="Zhao S."/>
            <person name="Lieberman T.D."/>
            <person name="Swanson P.K."/>
            <person name="Smith M."/>
            <person name="Roesemann S."/>
            <person name="Alexander J.E."/>
            <person name="Rich S.A."/>
            <person name="Livny J."/>
            <person name="Vlamakis H."/>
            <person name="Clish C."/>
            <person name="Bullock K."/>
            <person name="Deik A."/>
            <person name="Scott J."/>
            <person name="Pierce K.A."/>
            <person name="Xavier R.J."/>
            <person name="Alm E.J."/>
        </authorList>
    </citation>
    <scope>NUCLEOTIDE SEQUENCE</scope>
    <source>
        <strain evidence="4">BIOML-A12</strain>
    </source>
</reference>
<dbReference type="RefSeq" id="WP_002610548.1">
    <property type="nucleotide sequence ID" value="NZ_AP025565.1"/>
</dbReference>
<dbReference type="InterPro" id="IPR036365">
    <property type="entry name" value="PGBD-like_sf"/>
</dbReference>
<reference evidence="2 7" key="1">
    <citation type="submission" date="2014-08" db="EMBL/GenBank/DDBJ databases">
        <title>Clostridium innocuum, an unnegligible vancomycin-resistant pathogen causing extra-intestinal infections.</title>
        <authorList>
            <person name="Feng Y."/>
            <person name="Chiu C.-H."/>
        </authorList>
    </citation>
    <scope>NUCLEOTIDE SEQUENCE [LARGE SCALE GENOMIC DNA]</scope>
    <source>
        <strain evidence="2 7">AN88</strain>
    </source>
</reference>
<reference evidence="3" key="5">
    <citation type="journal article" date="2022" name="Clin. Infect. Dis.">
        <title>Association between Clostridium innocuum and antibiotic-associated diarrhea in adults and children: A cross-sectional study and comparative genomics analysis.</title>
        <authorList>
            <person name="Cherny K.E."/>
            <person name="Muscat E.B."/>
            <person name="Balaji A."/>
            <person name="Mukherjee J."/>
            <person name="Ozer E.A."/>
            <person name="Angarone M.P."/>
            <person name="Hauser A.R."/>
            <person name="Sichel J.S."/>
            <person name="Amponsah E."/>
            <person name="Kociolek L.K."/>
        </authorList>
    </citation>
    <scope>NUCLEOTIDE SEQUENCE</scope>
    <source>
        <strain evidence="3">NU1-AC-029v</strain>
    </source>
</reference>
<evidence type="ECO:0000313" key="2">
    <source>
        <dbReference type="EMBL" id="KGJ54936.1"/>
    </source>
</evidence>
<evidence type="ECO:0000313" key="6">
    <source>
        <dbReference type="EMBL" id="RGC12542.1"/>
    </source>
</evidence>
<dbReference type="OrthoDB" id="9785345at2"/>
<organism evidence="2 7">
    <name type="scientific">Clostridium innocuum</name>
    <dbReference type="NCBI Taxonomy" id="1522"/>
    <lineage>
        <taxon>Bacteria</taxon>
        <taxon>Bacillati</taxon>
        <taxon>Bacillota</taxon>
        <taxon>Clostridia</taxon>
        <taxon>Eubacteriales</taxon>
        <taxon>Clostridiaceae</taxon>
        <taxon>Clostridium</taxon>
    </lineage>
</organism>
<dbReference type="Proteomes" id="UP000503330">
    <property type="component" value="Chromosome"/>
</dbReference>
<evidence type="ECO:0000313" key="8">
    <source>
        <dbReference type="Proteomes" id="UP000260025"/>
    </source>
</evidence>
<dbReference type="EMBL" id="QVEV01000029">
    <property type="protein sequence ID" value="RGC12542.1"/>
    <property type="molecule type" value="Genomic_DNA"/>
</dbReference>
<evidence type="ECO:0000259" key="1">
    <source>
        <dbReference type="Pfam" id="PF01471"/>
    </source>
</evidence>
<evidence type="ECO:0000313" key="4">
    <source>
        <dbReference type="EMBL" id="MZH55719.1"/>
    </source>
</evidence>
<dbReference type="EMBL" id="WWTN01000010">
    <property type="protein sequence ID" value="MZH55719.1"/>
    <property type="molecule type" value="Genomic_DNA"/>
</dbReference>
<dbReference type="Proteomes" id="UP001203972">
    <property type="component" value="Unassembled WGS sequence"/>
</dbReference>
<gene>
    <name evidence="2" type="ORF">CIAN88_00600</name>
    <name evidence="6" type="ORF">DXA38_16340</name>
    <name evidence="5" type="ORF">G4D54_13405</name>
    <name evidence="4" type="ORF">GT664_08100</name>
    <name evidence="3" type="ORF">MKC95_14600</name>
</gene>
<sequence>MMISTAALKPGSIGIGVNKQQAYLNMMQEKGFINTRNLQDGVYGTRTEQAVREWQRYANLPIDGEIGNDTWDSIVNKLRDLQIVTNIPVASSSYYLSSGAQGISVFKMQEYLNEIAAVNKCLRPIPVDGMYGPRTTTMVQQFQYLYDLNIDGVIGKATWDAIVNERNKL</sequence>
<accession>A0A099IBM9</accession>
<dbReference type="InterPro" id="IPR002477">
    <property type="entry name" value="Peptidoglycan-bd-like"/>
</dbReference>
<dbReference type="AlphaFoldDB" id="A0A099IBM9"/>
<evidence type="ECO:0000313" key="3">
    <source>
        <dbReference type="EMBL" id="MCR0234001.1"/>
    </source>
</evidence>
<name>A0A099IBM9_CLOIN</name>
<dbReference type="Proteomes" id="UP000260025">
    <property type="component" value="Unassembled WGS sequence"/>
</dbReference>
<proteinExistence type="predicted"/>
<evidence type="ECO:0000313" key="5">
    <source>
        <dbReference type="EMBL" id="QJA03366.1"/>
    </source>
</evidence>
<dbReference type="Gene3D" id="1.10.101.10">
    <property type="entry name" value="PGBD-like superfamily/PGBD"/>
    <property type="match status" value="2"/>
</dbReference>
<dbReference type="SUPFAM" id="SSF47090">
    <property type="entry name" value="PGBD-like"/>
    <property type="match status" value="2"/>
</dbReference>
<dbReference type="InterPro" id="IPR036366">
    <property type="entry name" value="PGBDSf"/>
</dbReference>
<evidence type="ECO:0000313" key="7">
    <source>
        <dbReference type="Proteomes" id="UP000030008"/>
    </source>
</evidence>
<dbReference type="EMBL" id="CP048838">
    <property type="protein sequence ID" value="QJA03366.1"/>
    <property type="molecule type" value="Genomic_DNA"/>
</dbReference>
<dbReference type="EMBL" id="JAKTMA010000026">
    <property type="protein sequence ID" value="MCR0234001.1"/>
    <property type="molecule type" value="Genomic_DNA"/>
</dbReference>
<reference evidence="6 8" key="2">
    <citation type="submission" date="2018-08" db="EMBL/GenBank/DDBJ databases">
        <title>A genome reference for cultivated species of the human gut microbiota.</title>
        <authorList>
            <person name="Zou Y."/>
            <person name="Xue W."/>
            <person name="Luo G."/>
        </authorList>
    </citation>
    <scope>NUCLEOTIDE SEQUENCE [LARGE SCALE GENOMIC DNA]</scope>
    <source>
        <strain evidence="6 8">OF01-2LB</strain>
    </source>
</reference>
<dbReference type="Proteomes" id="UP000030008">
    <property type="component" value="Unassembled WGS sequence"/>
</dbReference>